<dbReference type="InterPro" id="IPR023198">
    <property type="entry name" value="PGP-like_dom2"/>
</dbReference>
<dbReference type="Gene3D" id="3.40.50.1000">
    <property type="entry name" value="HAD superfamily/HAD-like"/>
    <property type="match status" value="1"/>
</dbReference>
<accession>A0A1J1DPD6</accession>
<protein>
    <recommendedName>
        <fullName evidence="4">phosphoglycolate phosphatase</fullName>
        <ecNumber evidence="4">3.1.3.18</ecNumber>
    </recommendedName>
</protein>
<evidence type="ECO:0000256" key="2">
    <source>
        <dbReference type="ARBA" id="ARBA00004818"/>
    </source>
</evidence>
<dbReference type="GO" id="GO:0005829">
    <property type="term" value="C:cytosol"/>
    <property type="evidence" value="ECO:0007669"/>
    <property type="project" value="TreeGrafter"/>
</dbReference>
<comment type="pathway">
    <text evidence="2">Organic acid metabolism; glycolate biosynthesis; glycolate from 2-phosphoglycolate: step 1/1.</text>
</comment>
<proteinExistence type="inferred from homology"/>
<dbReference type="SFLD" id="SFLDS00003">
    <property type="entry name" value="Haloacid_Dehalogenase"/>
    <property type="match status" value="1"/>
</dbReference>
<dbReference type="Pfam" id="PF13419">
    <property type="entry name" value="HAD_2"/>
    <property type="match status" value="1"/>
</dbReference>
<dbReference type="GO" id="GO:0008967">
    <property type="term" value="F:phosphoglycolate phosphatase activity"/>
    <property type="evidence" value="ECO:0007669"/>
    <property type="project" value="UniProtKB-EC"/>
</dbReference>
<dbReference type="EMBL" id="AP017368">
    <property type="protein sequence ID" value="BAV91698.1"/>
    <property type="molecule type" value="Genomic_DNA"/>
</dbReference>
<dbReference type="Proteomes" id="UP000242645">
    <property type="component" value="Chromosome"/>
</dbReference>
<organism evidence="5 6">
    <name type="scientific">Candidatus Desulfovibrio trichonymphae</name>
    <dbReference type="NCBI Taxonomy" id="1725232"/>
    <lineage>
        <taxon>Bacteria</taxon>
        <taxon>Pseudomonadati</taxon>
        <taxon>Thermodesulfobacteriota</taxon>
        <taxon>Desulfovibrionia</taxon>
        <taxon>Desulfovibrionales</taxon>
        <taxon>Desulfovibrionaceae</taxon>
        <taxon>Desulfovibrio</taxon>
    </lineage>
</organism>
<dbReference type="InterPro" id="IPR041492">
    <property type="entry name" value="HAD_2"/>
</dbReference>
<name>A0A1J1DPD6_9BACT</name>
<dbReference type="PANTHER" id="PTHR43434:SF1">
    <property type="entry name" value="PHOSPHOGLYCOLATE PHOSPHATASE"/>
    <property type="match status" value="1"/>
</dbReference>
<dbReference type="InterPro" id="IPR006439">
    <property type="entry name" value="HAD-SF_hydro_IA"/>
</dbReference>
<dbReference type="OrthoDB" id="9793014at2"/>
<evidence type="ECO:0000313" key="6">
    <source>
        <dbReference type="Proteomes" id="UP000242645"/>
    </source>
</evidence>
<dbReference type="Gene3D" id="1.10.150.240">
    <property type="entry name" value="Putative phosphatase, domain 2"/>
    <property type="match status" value="1"/>
</dbReference>
<sequence>MTKTLFPDGLVGVIFDCDGVMIDSRDANREYYNRILAYLGMPAMTSEQECYAFMATARQALCRILPPHLHACLEQTANAAVNYARDIVPLLRLQPGFLEFIERLHAGGLRMAIATNRVDRGLQTVLDFFALPPYFDPVVTASNAAPKPSPEGTRMICKAWGVAPCRTLFVGDSEHDKTAALGADVVFAAFNGDGLQGHITVLNFVELAQALAGAL</sequence>
<dbReference type="InterPro" id="IPR050155">
    <property type="entry name" value="HAD-like_hydrolase_sf"/>
</dbReference>
<dbReference type="EC" id="3.1.3.18" evidence="4"/>
<dbReference type="KEGG" id="dtr:RSDT_0186"/>
<evidence type="ECO:0000256" key="3">
    <source>
        <dbReference type="ARBA" id="ARBA00006171"/>
    </source>
</evidence>
<reference evidence="5 6" key="1">
    <citation type="journal article" date="2017" name="ISME J.">
        <title>Genome of 'Ca. Desulfovibrio trichonymphae', an H2-oxidizing bacterium in a tripartite symbiotic system within a protist cell in the termite gut.</title>
        <authorList>
            <person name="Kuwahara H."/>
            <person name="Yuki M."/>
            <person name="Izawa K."/>
            <person name="Ohkuma M."/>
            <person name="Hongoh Y."/>
        </authorList>
    </citation>
    <scope>NUCLEOTIDE SEQUENCE [LARGE SCALE GENOMIC DNA]</scope>
    <source>
        <strain evidence="5 6">Rs-N31</strain>
    </source>
</reference>
<evidence type="ECO:0000256" key="1">
    <source>
        <dbReference type="ARBA" id="ARBA00000830"/>
    </source>
</evidence>
<keyword evidence="6" id="KW-1185">Reference proteome</keyword>
<dbReference type="InterPro" id="IPR023214">
    <property type="entry name" value="HAD_sf"/>
</dbReference>
<dbReference type="SUPFAM" id="SSF56784">
    <property type="entry name" value="HAD-like"/>
    <property type="match status" value="1"/>
</dbReference>
<dbReference type="GO" id="GO:0006281">
    <property type="term" value="P:DNA repair"/>
    <property type="evidence" value="ECO:0007669"/>
    <property type="project" value="TreeGrafter"/>
</dbReference>
<dbReference type="InterPro" id="IPR036412">
    <property type="entry name" value="HAD-like_sf"/>
</dbReference>
<dbReference type="PANTHER" id="PTHR43434">
    <property type="entry name" value="PHOSPHOGLYCOLATE PHOSPHATASE"/>
    <property type="match status" value="1"/>
</dbReference>
<comment type="similarity">
    <text evidence="3">Belongs to the HAD-like hydrolase superfamily. CbbY/CbbZ/Gph/YieH family.</text>
</comment>
<gene>
    <name evidence="5" type="primary">gph</name>
    <name evidence="5" type="ORF">RSDT_0186</name>
</gene>
<dbReference type="SFLD" id="SFLDG01129">
    <property type="entry name" value="C1.5:_HAD__Beta-PGM__Phosphata"/>
    <property type="match status" value="1"/>
</dbReference>
<dbReference type="RefSeq" id="WP_096400344.1">
    <property type="nucleotide sequence ID" value="NZ_AP017368.1"/>
</dbReference>
<dbReference type="AlphaFoldDB" id="A0A1J1DPD6"/>
<evidence type="ECO:0000256" key="4">
    <source>
        <dbReference type="ARBA" id="ARBA00013078"/>
    </source>
</evidence>
<dbReference type="NCBIfam" id="TIGR01549">
    <property type="entry name" value="HAD-SF-IA-v1"/>
    <property type="match status" value="1"/>
</dbReference>
<comment type="catalytic activity">
    <reaction evidence="1">
        <text>2-phosphoglycolate + H2O = glycolate + phosphate</text>
        <dbReference type="Rhea" id="RHEA:14369"/>
        <dbReference type="ChEBI" id="CHEBI:15377"/>
        <dbReference type="ChEBI" id="CHEBI:29805"/>
        <dbReference type="ChEBI" id="CHEBI:43474"/>
        <dbReference type="ChEBI" id="CHEBI:58033"/>
        <dbReference type="EC" id="3.1.3.18"/>
    </reaction>
</comment>
<evidence type="ECO:0000313" key="5">
    <source>
        <dbReference type="EMBL" id="BAV91698.1"/>
    </source>
</evidence>